<organism evidence="11 12">
    <name type="scientific">Menidia menidia</name>
    <name type="common">Atlantic silverside</name>
    <dbReference type="NCBI Taxonomy" id="238744"/>
    <lineage>
        <taxon>Eukaryota</taxon>
        <taxon>Metazoa</taxon>
        <taxon>Chordata</taxon>
        <taxon>Craniata</taxon>
        <taxon>Vertebrata</taxon>
        <taxon>Euteleostomi</taxon>
        <taxon>Actinopterygii</taxon>
        <taxon>Neopterygii</taxon>
        <taxon>Teleostei</taxon>
        <taxon>Neoteleostei</taxon>
        <taxon>Acanthomorphata</taxon>
        <taxon>Ovalentaria</taxon>
        <taxon>Atherinomorphae</taxon>
        <taxon>Atheriniformes</taxon>
        <taxon>Atherinopsidae</taxon>
        <taxon>Menidiinae</taxon>
        <taxon>Menidia</taxon>
    </lineage>
</organism>
<sequence length="366" mass="41266">MTLRRINAVILLLLAVAFLIIVQRNLLSLNDFLHQETPDAGLIHPFEVELSADLRIETERKGVEIPVLIPAAEDRLGAVIAAMNSVYQNSKANVVFTIVTLNDTVDHLKVWLRNTNLKNTKYKIVIFNPELLNGKLSKDAQIADAAKPLTFARFYLPLYLPDAEKAIYLDDDVIVQGDIQELYETNIKQGHAAAFSDDCDSASAKGIVRGAGNQNNYIGFLDFKKEAVKKLGMKANTCTFNPGVFIANLTEWRSQNVTQQLEHWMELNTQEDLYSKALAESIVTPPLLIVFYKRHSTISPSWHVRHLGTTGAGNRYSPQFVSAAKLLHWNGHYKPWGRTSSFSDVWDKWFIPDPAGKFHPVRRHTD</sequence>
<dbReference type="SUPFAM" id="SSF53448">
    <property type="entry name" value="Nucleotide-diphospho-sugar transferases"/>
    <property type="match status" value="1"/>
</dbReference>
<keyword evidence="7" id="KW-1133">Transmembrane helix</keyword>
<protein>
    <recommendedName>
        <fullName evidence="10">Glycosyltransferase 8 domain-containing protein 1</fullName>
    </recommendedName>
</protein>
<dbReference type="OrthoDB" id="411524at2759"/>
<keyword evidence="3" id="KW-0328">Glycosyltransferase</keyword>
<keyword evidence="9" id="KW-0325">Glycoprotein</keyword>
<evidence type="ECO:0000256" key="5">
    <source>
        <dbReference type="ARBA" id="ARBA00022692"/>
    </source>
</evidence>
<accession>A0A8S4BMJ4</accession>
<dbReference type="Gene3D" id="3.90.550.10">
    <property type="entry name" value="Spore Coat Polysaccharide Biosynthesis Protein SpsA, Chain A"/>
    <property type="match status" value="1"/>
</dbReference>
<dbReference type="GO" id="GO:0016020">
    <property type="term" value="C:membrane"/>
    <property type="evidence" value="ECO:0007669"/>
    <property type="project" value="UniProtKB-SubCell"/>
</dbReference>
<comment type="caution">
    <text evidence="11">The sequence shown here is derived from an EMBL/GenBank/DDBJ whole genome shotgun (WGS) entry which is preliminary data.</text>
</comment>
<dbReference type="AlphaFoldDB" id="A0A8S4BMJ4"/>
<keyword evidence="4" id="KW-0808">Transferase</keyword>
<evidence type="ECO:0000256" key="4">
    <source>
        <dbReference type="ARBA" id="ARBA00022679"/>
    </source>
</evidence>
<evidence type="ECO:0000256" key="7">
    <source>
        <dbReference type="ARBA" id="ARBA00022989"/>
    </source>
</evidence>
<keyword evidence="8" id="KW-0472">Membrane</keyword>
<evidence type="ECO:0000256" key="2">
    <source>
        <dbReference type="ARBA" id="ARBA00006351"/>
    </source>
</evidence>
<keyword evidence="12" id="KW-1185">Reference proteome</keyword>
<dbReference type="GO" id="GO:0008194">
    <property type="term" value="F:UDP-glycosyltransferase activity"/>
    <property type="evidence" value="ECO:0007669"/>
    <property type="project" value="UniProtKB-ARBA"/>
</dbReference>
<evidence type="ECO:0000256" key="8">
    <source>
        <dbReference type="ARBA" id="ARBA00023136"/>
    </source>
</evidence>
<dbReference type="PANTHER" id="PTHR13778:SF3">
    <property type="entry name" value="GLYCOSYLTRANSFERASE 8 DOMAIN-CONTAINING PROTEIN 1"/>
    <property type="match status" value="1"/>
</dbReference>
<evidence type="ECO:0000256" key="3">
    <source>
        <dbReference type="ARBA" id="ARBA00022676"/>
    </source>
</evidence>
<dbReference type="InterPro" id="IPR029044">
    <property type="entry name" value="Nucleotide-diphossugar_trans"/>
</dbReference>
<keyword evidence="5" id="KW-0812">Transmembrane</keyword>
<evidence type="ECO:0000256" key="9">
    <source>
        <dbReference type="ARBA" id="ARBA00023180"/>
    </source>
</evidence>
<dbReference type="PANTHER" id="PTHR13778">
    <property type="entry name" value="GLYCOSYLTRANSFERASE 8 DOMAIN-CONTAINING PROTEIN"/>
    <property type="match status" value="1"/>
</dbReference>
<comment type="subcellular location">
    <subcellularLocation>
        <location evidence="1">Membrane</location>
        <topology evidence="1">Single-pass type II membrane protein</topology>
    </subcellularLocation>
</comment>
<evidence type="ECO:0000256" key="1">
    <source>
        <dbReference type="ARBA" id="ARBA00004606"/>
    </source>
</evidence>
<name>A0A8S4BMJ4_9TELE</name>
<gene>
    <name evidence="11" type="ORF">MMEN_LOCUS16537</name>
</gene>
<evidence type="ECO:0000256" key="10">
    <source>
        <dbReference type="ARBA" id="ARBA00041022"/>
    </source>
</evidence>
<dbReference type="InterPro" id="IPR050748">
    <property type="entry name" value="Glycosyltrans_8_dom-fam"/>
</dbReference>
<keyword evidence="6" id="KW-0735">Signal-anchor</keyword>
<dbReference type="InterPro" id="IPR002495">
    <property type="entry name" value="Glyco_trans_8"/>
</dbReference>
<evidence type="ECO:0000313" key="12">
    <source>
        <dbReference type="Proteomes" id="UP000677803"/>
    </source>
</evidence>
<dbReference type="GO" id="GO:0005794">
    <property type="term" value="C:Golgi apparatus"/>
    <property type="evidence" value="ECO:0007669"/>
    <property type="project" value="TreeGrafter"/>
</dbReference>
<reference evidence="11" key="1">
    <citation type="submission" date="2021-05" db="EMBL/GenBank/DDBJ databases">
        <authorList>
            <person name="Tigano A."/>
        </authorList>
    </citation>
    <scope>NUCLEOTIDE SEQUENCE</scope>
</reference>
<comment type="similarity">
    <text evidence="2">Belongs to the glycosyltransferase 8 family.</text>
</comment>
<dbReference type="EMBL" id="CAJRST010033334">
    <property type="protein sequence ID" value="CAG5982674.1"/>
    <property type="molecule type" value="Genomic_DNA"/>
</dbReference>
<dbReference type="Proteomes" id="UP000677803">
    <property type="component" value="Unassembled WGS sequence"/>
</dbReference>
<evidence type="ECO:0000256" key="6">
    <source>
        <dbReference type="ARBA" id="ARBA00022968"/>
    </source>
</evidence>
<dbReference type="Pfam" id="PF01501">
    <property type="entry name" value="Glyco_transf_8"/>
    <property type="match status" value="1"/>
</dbReference>
<evidence type="ECO:0000313" key="11">
    <source>
        <dbReference type="EMBL" id="CAG5982674.1"/>
    </source>
</evidence>
<proteinExistence type="inferred from homology"/>